<organism evidence="1">
    <name type="scientific">bioreactor metagenome</name>
    <dbReference type="NCBI Taxonomy" id="1076179"/>
    <lineage>
        <taxon>unclassified sequences</taxon>
        <taxon>metagenomes</taxon>
        <taxon>ecological metagenomes</taxon>
    </lineage>
</organism>
<proteinExistence type="predicted"/>
<gene>
    <name evidence="1" type="ORF">SDC9_130795</name>
</gene>
<dbReference type="EMBL" id="VSSQ01032461">
    <property type="protein sequence ID" value="MPM83726.1"/>
    <property type="molecule type" value="Genomic_DNA"/>
</dbReference>
<sequence length="166" mass="19937">MLRSYIRCSRNGEYRINLTFPNCFSRNRKNLFWRKLFAVKIHHHYFIVSFNNRLNQRLSCSCYVVCHISRNIAFFERTCRVSFIHIGFLIQNVDNSLEGSLFAYGKEKWNSLFCKLFLNIFYCSGKIRMFAIKLTDCKCYRNTKIFCKFKCFACLNLNTMKTAYYC</sequence>
<reference evidence="1" key="1">
    <citation type="submission" date="2019-08" db="EMBL/GenBank/DDBJ databases">
        <authorList>
            <person name="Kucharzyk K."/>
            <person name="Murdoch R.W."/>
            <person name="Higgins S."/>
            <person name="Loffler F."/>
        </authorList>
    </citation>
    <scope>NUCLEOTIDE SEQUENCE</scope>
</reference>
<comment type="caution">
    <text evidence="1">The sequence shown here is derived from an EMBL/GenBank/DDBJ whole genome shotgun (WGS) entry which is preliminary data.</text>
</comment>
<protein>
    <submittedName>
        <fullName evidence="1">Uncharacterized protein</fullName>
    </submittedName>
</protein>
<name>A0A645D2Y8_9ZZZZ</name>
<accession>A0A645D2Y8</accession>
<evidence type="ECO:0000313" key="1">
    <source>
        <dbReference type="EMBL" id="MPM83726.1"/>
    </source>
</evidence>
<dbReference type="AlphaFoldDB" id="A0A645D2Y8"/>